<evidence type="ECO:0000259" key="2">
    <source>
        <dbReference type="PROSITE" id="PS51186"/>
    </source>
</evidence>
<dbReference type="GO" id="GO:0016410">
    <property type="term" value="F:N-acyltransferase activity"/>
    <property type="evidence" value="ECO:0007669"/>
    <property type="project" value="TreeGrafter"/>
</dbReference>
<dbReference type="PANTHER" id="PTHR31438:SF1">
    <property type="entry name" value="LYSINE N-ACYLTRANSFERASE C17G9.06C-RELATED"/>
    <property type="match status" value="1"/>
</dbReference>
<dbReference type="PATRIC" id="fig|797299.3.peg.3222"/>
<dbReference type="PROSITE" id="PS51186">
    <property type="entry name" value="GNAT"/>
    <property type="match status" value="1"/>
</dbReference>
<dbReference type="InterPro" id="IPR016181">
    <property type="entry name" value="Acyl_CoA_acyltransferase"/>
</dbReference>
<keyword evidence="4" id="KW-1185">Reference proteome</keyword>
<accession>W0JS88</accession>
<dbReference type="SMART" id="SM01006">
    <property type="entry name" value="AlcB"/>
    <property type="match status" value="1"/>
</dbReference>
<dbReference type="HOGENOM" id="CLU_039848_4_2_2"/>
<dbReference type="Pfam" id="PF13523">
    <property type="entry name" value="Acetyltransf_8"/>
    <property type="match status" value="1"/>
</dbReference>
<dbReference type="GeneID" id="25146879"/>
<dbReference type="InterPro" id="IPR000182">
    <property type="entry name" value="GNAT_dom"/>
</dbReference>
<dbReference type="OrthoDB" id="258358at2157"/>
<keyword evidence="3" id="KW-0808">Transferase</keyword>
<evidence type="ECO:0000313" key="4">
    <source>
        <dbReference type="Proteomes" id="UP000019024"/>
    </source>
</evidence>
<dbReference type="EMBL" id="CP007056">
    <property type="protein sequence ID" value="AHG01474.1"/>
    <property type="molecule type" value="Genomic_DNA"/>
</dbReference>
<protein>
    <submittedName>
        <fullName evidence="3">Acetyltransferase</fullName>
    </submittedName>
</protein>
<reference evidence="3 4" key="1">
    <citation type="submission" date="2014-01" db="EMBL/GenBank/DDBJ databases">
        <authorList>
            <consortium name="DOE Joint Genome Institute"/>
            <person name="Anderson I."/>
            <person name="Huntemann M."/>
            <person name="Han J."/>
            <person name="Chen A."/>
            <person name="Kyrpides N."/>
            <person name="Mavromatis K."/>
            <person name="Markowitz V."/>
            <person name="Palaniappan K."/>
            <person name="Ivanova N."/>
            <person name="Schaumberg A."/>
            <person name="Pati A."/>
            <person name="Liolios K."/>
            <person name="Nordberg H.P."/>
            <person name="Cantor M.N."/>
            <person name="Hua S.X."/>
            <person name="Woyke T."/>
        </authorList>
    </citation>
    <scope>NUCLEOTIDE SEQUENCE [LARGE SCALE GENOMIC DNA]</scope>
    <source>
        <strain evidence="3 4">XH-48</strain>
        <plasmid evidence="4">1</plasmid>
    </source>
</reference>
<keyword evidence="3" id="KW-0614">Plasmid</keyword>
<dbReference type="Proteomes" id="UP000019024">
    <property type="component" value="Plasmid unnamed"/>
</dbReference>
<dbReference type="eggNOG" id="arCOG00833">
    <property type="taxonomic scope" value="Archaea"/>
</dbReference>
<dbReference type="PANTHER" id="PTHR31438">
    <property type="entry name" value="LYSINE N-ACYLTRANSFERASE C17G9.06C-RELATED"/>
    <property type="match status" value="1"/>
</dbReference>
<evidence type="ECO:0000313" key="3">
    <source>
        <dbReference type="EMBL" id="AHG01474.1"/>
    </source>
</evidence>
<dbReference type="InterPro" id="IPR019432">
    <property type="entry name" value="Acyltransferase_MbtK/IucB-like"/>
</dbReference>
<name>W0JS88_9EURY</name>
<keyword evidence="1" id="KW-0046">Antibiotic resistance</keyword>
<sequence length="210" mass="24025">MTDPFHLITEDCAYRRSVEEIDRTVSFRPVELNRDLERLHAWFRTDHVRPYWDLAGPLPELRRAIAQKLSDDHLTPYVGRLDGVPMSYWERYWPADDPLAEHYDVRDGDQGVHLLIGPEEYLQQGYATHLLRGIVDLSFRHVGTERVVAEPDAGNEAAIATFESVGFERRDTFYFPHEDKDAALLVCDREAFERSGGPTVNGGTGEVGRL</sequence>
<proteinExistence type="predicted"/>
<dbReference type="AlphaFoldDB" id="W0JS88"/>
<evidence type="ECO:0000256" key="1">
    <source>
        <dbReference type="ARBA" id="ARBA00023251"/>
    </source>
</evidence>
<dbReference type="KEGG" id="hlr:HALLA_03535"/>
<organism evidence="3 4">
    <name type="scientific">Halostagnicola larsenii XH-48</name>
    <dbReference type="NCBI Taxonomy" id="797299"/>
    <lineage>
        <taxon>Archaea</taxon>
        <taxon>Methanobacteriati</taxon>
        <taxon>Methanobacteriota</taxon>
        <taxon>Stenosarchaea group</taxon>
        <taxon>Halobacteria</taxon>
        <taxon>Halobacteriales</taxon>
        <taxon>Natrialbaceae</taxon>
        <taxon>Halostagnicola</taxon>
    </lineage>
</organism>
<geneLocation type="plasmid" evidence="3">
    <name>unnamed</name>
</geneLocation>
<dbReference type="RefSeq" id="WP_049954372.1">
    <property type="nucleotide sequence ID" value="NZ_CP007056.1"/>
</dbReference>
<dbReference type="GO" id="GO:0046677">
    <property type="term" value="P:response to antibiotic"/>
    <property type="evidence" value="ECO:0007669"/>
    <property type="project" value="UniProtKB-KW"/>
</dbReference>
<gene>
    <name evidence="3" type="ORF">HALLA_03535</name>
</gene>
<dbReference type="GO" id="GO:0019290">
    <property type="term" value="P:siderophore biosynthetic process"/>
    <property type="evidence" value="ECO:0007669"/>
    <property type="project" value="InterPro"/>
</dbReference>
<feature type="domain" description="N-acetyltransferase" evidence="2">
    <location>
        <begin position="25"/>
        <end position="190"/>
    </location>
</feature>
<dbReference type="SUPFAM" id="SSF55729">
    <property type="entry name" value="Acyl-CoA N-acyltransferases (Nat)"/>
    <property type="match status" value="1"/>
</dbReference>
<dbReference type="Gene3D" id="3.40.630.30">
    <property type="match status" value="1"/>
</dbReference>